<dbReference type="PANTHER" id="PTHR47723:SF19">
    <property type="entry name" value="POLYNUCLEOTIDYL TRANSFERASE, RIBONUCLEASE H-LIKE SUPERFAMILY PROTEIN"/>
    <property type="match status" value="1"/>
</dbReference>
<dbReference type="InterPro" id="IPR002156">
    <property type="entry name" value="RNaseH_domain"/>
</dbReference>
<gene>
    <name evidence="2" type="ORF">F0562_007324</name>
</gene>
<accession>A0A5J5A515</accession>
<dbReference type="Gene3D" id="3.30.420.10">
    <property type="entry name" value="Ribonuclease H-like superfamily/Ribonuclease H"/>
    <property type="match status" value="1"/>
</dbReference>
<evidence type="ECO:0000313" key="3">
    <source>
        <dbReference type="Proteomes" id="UP000325577"/>
    </source>
</evidence>
<dbReference type="Pfam" id="PF13456">
    <property type="entry name" value="RVT_3"/>
    <property type="match status" value="1"/>
</dbReference>
<proteinExistence type="predicted"/>
<dbReference type="AlphaFoldDB" id="A0A5J5A515"/>
<dbReference type="OrthoDB" id="1906820at2759"/>
<name>A0A5J5A515_9ASTE</name>
<keyword evidence="3" id="KW-1185">Reference proteome</keyword>
<dbReference type="InterPro" id="IPR036397">
    <property type="entry name" value="RNaseH_sf"/>
</dbReference>
<dbReference type="GO" id="GO:0004523">
    <property type="term" value="F:RNA-DNA hybrid ribonuclease activity"/>
    <property type="evidence" value="ECO:0007669"/>
    <property type="project" value="InterPro"/>
</dbReference>
<dbReference type="Proteomes" id="UP000325577">
    <property type="component" value="Linkage Group LG3"/>
</dbReference>
<reference evidence="2 3" key="1">
    <citation type="submission" date="2019-09" db="EMBL/GenBank/DDBJ databases">
        <title>A chromosome-level genome assembly of the Chinese tupelo Nyssa sinensis.</title>
        <authorList>
            <person name="Yang X."/>
            <person name="Kang M."/>
            <person name="Yang Y."/>
            <person name="Xiong H."/>
            <person name="Wang M."/>
            <person name="Zhang Z."/>
            <person name="Wang Z."/>
            <person name="Wu H."/>
            <person name="Ma T."/>
            <person name="Liu J."/>
            <person name="Xi Z."/>
        </authorList>
    </citation>
    <scope>NUCLEOTIDE SEQUENCE [LARGE SCALE GENOMIC DNA]</scope>
    <source>
        <strain evidence="2">J267</strain>
        <tissue evidence="2">Leaf</tissue>
    </source>
</reference>
<dbReference type="InterPro" id="IPR053151">
    <property type="entry name" value="RNase_H-like"/>
</dbReference>
<dbReference type="GO" id="GO:0003676">
    <property type="term" value="F:nucleic acid binding"/>
    <property type="evidence" value="ECO:0007669"/>
    <property type="project" value="InterPro"/>
</dbReference>
<organism evidence="2 3">
    <name type="scientific">Nyssa sinensis</name>
    <dbReference type="NCBI Taxonomy" id="561372"/>
    <lineage>
        <taxon>Eukaryota</taxon>
        <taxon>Viridiplantae</taxon>
        <taxon>Streptophyta</taxon>
        <taxon>Embryophyta</taxon>
        <taxon>Tracheophyta</taxon>
        <taxon>Spermatophyta</taxon>
        <taxon>Magnoliopsida</taxon>
        <taxon>eudicotyledons</taxon>
        <taxon>Gunneridae</taxon>
        <taxon>Pentapetalae</taxon>
        <taxon>asterids</taxon>
        <taxon>Cornales</taxon>
        <taxon>Nyssaceae</taxon>
        <taxon>Nyssa</taxon>
    </lineage>
</organism>
<evidence type="ECO:0000313" key="2">
    <source>
        <dbReference type="EMBL" id="KAA8525469.1"/>
    </source>
</evidence>
<dbReference type="EMBL" id="CM018046">
    <property type="protein sequence ID" value="KAA8525469.1"/>
    <property type="molecule type" value="Genomic_DNA"/>
</dbReference>
<protein>
    <recommendedName>
        <fullName evidence="1">RNase H type-1 domain-containing protein</fullName>
    </recommendedName>
</protein>
<sequence length="103" mass="11232">MEWSHWAVVRNCSGDFIVDLARGRSNVASAIAMEAFAMFVGLQLCVDSGIFSLVVESDCKTLVDLLQADSASLFDIDAIICDIQHLAKMVGVQRFSFVGRMGN</sequence>
<evidence type="ECO:0000259" key="1">
    <source>
        <dbReference type="Pfam" id="PF13456"/>
    </source>
</evidence>
<dbReference type="PANTHER" id="PTHR47723">
    <property type="entry name" value="OS05G0353850 PROTEIN"/>
    <property type="match status" value="1"/>
</dbReference>
<feature type="domain" description="RNase H type-1" evidence="1">
    <location>
        <begin position="7"/>
        <end position="103"/>
    </location>
</feature>